<keyword evidence="2" id="KW-0067">ATP-binding</keyword>
<comment type="catalytic activity">
    <reaction evidence="2">
        <text>(7R,8S)-7,8-diammoniononanoate + CO2 + ATP = (4R,5S)-dethiobiotin + ADP + phosphate + 3 H(+)</text>
        <dbReference type="Rhea" id="RHEA:15805"/>
        <dbReference type="ChEBI" id="CHEBI:15378"/>
        <dbReference type="ChEBI" id="CHEBI:16526"/>
        <dbReference type="ChEBI" id="CHEBI:30616"/>
        <dbReference type="ChEBI" id="CHEBI:43474"/>
        <dbReference type="ChEBI" id="CHEBI:149469"/>
        <dbReference type="ChEBI" id="CHEBI:149473"/>
        <dbReference type="ChEBI" id="CHEBI:456216"/>
        <dbReference type="EC" id="6.3.3.3"/>
    </reaction>
</comment>
<proteinExistence type="inferred from homology"/>
<keyword evidence="2" id="KW-0963">Cytoplasm</keyword>
<dbReference type="Pfam" id="PF13500">
    <property type="entry name" value="AAA_26"/>
    <property type="match status" value="1"/>
</dbReference>
<comment type="cofactor">
    <cofactor evidence="2">
        <name>Mg(2+)</name>
        <dbReference type="ChEBI" id="CHEBI:18420"/>
    </cofactor>
</comment>
<keyword evidence="1 2" id="KW-0093">Biotin biosynthesis</keyword>
<feature type="binding site" evidence="2">
    <location>
        <position position="55"/>
    </location>
    <ligand>
        <name>Mg(2+)</name>
        <dbReference type="ChEBI" id="CHEBI:18420"/>
    </ligand>
</feature>
<dbReference type="HAMAP" id="MF_00336">
    <property type="entry name" value="BioD"/>
    <property type="match status" value="1"/>
</dbReference>
<comment type="caution">
    <text evidence="2">Lacks conserved residue(s) required for the propagation of feature annotation.</text>
</comment>
<dbReference type="EC" id="6.3.3.3" evidence="2"/>
<comment type="function">
    <text evidence="2">Catalyzes a mechanistically unusual reaction, the ATP-dependent insertion of CO2 between the N7 and N8 nitrogen atoms of 7,8-diaminopelargonic acid (DAPA, also called 7,8-diammoniononanoate) to form a ureido ring.</text>
</comment>
<evidence type="ECO:0000256" key="2">
    <source>
        <dbReference type="HAMAP-Rule" id="MF_00336"/>
    </source>
</evidence>
<dbReference type="EMBL" id="BAABGJ010000076">
    <property type="protein sequence ID" value="GAA4353191.1"/>
    <property type="molecule type" value="Genomic_DNA"/>
</dbReference>
<keyword evidence="4" id="KW-1185">Reference proteome</keyword>
<comment type="subcellular location">
    <subcellularLocation>
        <location evidence="2">Cytoplasm</location>
    </subcellularLocation>
</comment>
<gene>
    <name evidence="2 3" type="primary">bioD</name>
    <name evidence="3" type="ORF">GCM10023165_43290</name>
</gene>
<dbReference type="InterPro" id="IPR027417">
    <property type="entry name" value="P-loop_NTPase"/>
</dbReference>
<name>A0ABP8I7X5_9BURK</name>
<evidence type="ECO:0000313" key="4">
    <source>
        <dbReference type="Proteomes" id="UP001500975"/>
    </source>
</evidence>
<feature type="active site" evidence="2">
    <location>
        <position position="38"/>
    </location>
</feature>
<feature type="binding site" evidence="2">
    <location>
        <position position="55"/>
    </location>
    <ligand>
        <name>ATP</name>
        <dbReference type="ChEBI" id="CHEBI:30616"/>
    </ligand>
</feature>
<evidence type="ECO:0000256" key="1">
    <source>
        <dbReference type="ARBA" id="ARBA00022756"/>
    </source>
</evidence>
<dbReference type="PANTHER" id="PTHR43210:SF5">
    <property type="entry name" value="DETHIOBIOTIN SYNTHETASE"/>
    <property type="match status" value="1"/>
</dbReference>
<keyword evidence="2" id="KW-0460">Magnesium</keyword>
<dbReference type="PIRSF" id="PIRSF006755">
    <property type="entry name" value="DTB_synth"/>
    <property type="match status" value="1"/>
</dbReference>
<dbReference type="Proteomes" id="UP001500975">
    <property type="component" value="Unassembled WGS sequence"/>
</dbReference>
<dbReference type="RefSeq" id="WP_345540530.1">
    <property type="nucleotide sequence ID" value="NZ_BAABGJ010000076.1"/>
</dbReference>
<feature type="binding site" evidence="2">
    <location>
        <position position="116"/>
    </location>
    <ligand>
        <name>Mg(2+)</name>
        <dbReference type="ChEBI" id="CHEBI:18420"/>
    </ligand>
</feature>
<dbReference type="NCBIfam" id="TIGR00347">
    <property type="entry name" value="bioD"/>
    <property type="match status" value="1"/>
</dbReference>
<dbReference type="SUPFAM" id="SSF52540">
    <property type="entry name" value="P-loop containing nucleoside triphosphate hydrolases"/>
    <property type="match status" value="1"/>
</dbReference>
<protein>
    <recommendedName>
        <fullName evidence="2">ATP-dependent dethiobiotin synthetase BioD</fullName>
        <ecNumber evidence="2">6.3.3.3</ecNumber>
    </recommendedName>
    <alternativeName>
        <fullName evidence="2">DTB synthetase</fullName>
        <shortName evidence="2">DTBS</shortName>
    </alternativeName>
    <alternativeName>
        <fullName evidence="2">Dethiobiotin synthase</fullName>
    </alternativeName>
</protein>
<dbReference type="Gene3D" id="3.40.50.300">
    <property type="entry name" value="P-loop containing nucleotide triphosphate hydrolases"/>
    <property type="match status" value="1"/>
</dbReference>
<comment type="subunit">
    <text evidence="2">Homodimer.</text>
</comment>
<dbReference type="InterPro" id="IPR004472">
    <property type="entry name" value="DTB_synth_BioD"/>
</dbReference>
<keyword evidence="2" id="KW-0436">Ligase</keyword>
<accession>A0ABP8I7X5</accession>
<dbReference type="PANTHER" id="PTHR43210">
    <property type="entry name" value="DETHIOBIOTIN SYNTHETASE"/>
    <property type="match status" value="1"/>
</dbReference>
<evidence type="ECO:0000313" key="3">
    <source>
        <dbReference type="EMBL" id="GAA4353191.1"/>
    </source>
</evidence>
<sequence length="236" mass="24783">MTLHCFVTGTDTGVGKTLISSALLYSLAASGLRAVGMKPVAAGLEQIDGEWTNEDVLRLQAAGNVVAPLALRCPYLLRAPMSPHLAAREERIRIELPKLRSAYEALAQHADAVVVEGAGGFRVPLAKDFDGADLAQALGLPVLLVVGLRLGCLNHALLTAEAIRARGLRLAGWAGSVIDPHMLALQANIDTLRERLSAPFLGVVPHLAAPDAAGAARHLDLRPLESRLRSAAALAA</sequence>
<keyword evidence="2" id="KW-0547">Nucleotide-binding</keyword>
<comment type="similarity">
    <text evidence="2">Belongs to the dethiobiotin synthetase family.</text>
</comment>
<feature type="binding site" evidence="2">
    <location>
        <begin position="205"/>
        <end position="207"/>
    </location>
    <ligand>
        <name>ATP</name>
        <dbReference type="ChEBI" id="CHEBI:30616"/>
    </ligand>
</feature>
<comment type="pathway">
    <text evidence="2">Cofactor biosynthesis; biotin biosynthesis; biotin from 7,8-diaminononanoate: step 1/2.</text>
</comment>
<keyword evidence="2" id="KW-0479">Metal-binding</keyword>
<feature type="binding site" evidence="2">
    <location>
        <position position="17"/>
    </location>
    <ligand>
        <name>Mg(2+)</name>
        <dbReference type="ChEBI" id="CHEBI:18420"/>
    </ligand>
</feature>
<comment type="caution">
    <text evidence="3">The sequence shown here is derived from an EMBL/GenBank/DDBJ whole genome shotgun (WGS) entry which is preliminary data.</text>
</comment>
<reference evidence="4" key="1">
    <citation type="journal article" date="2019" name="Int. J. Syst. Evol. Microbiol.">
        <title>The Global Catalogue of Microorganisms (GCM) 10K type strain sequencing project: providing services to taxonomists for standard genome sequencing and annotation.</title>
        <authorList>
            <consortium name="The Broad Institute Genomics Platform"/>
            <consortium name="The Broad Institute Genome Sequencing Center for Infectious Disease"/>
            <person name="Wu L."/>
            <person name="Ma J."/>
        </authorList>
    </citation>
    <scope>NUCLEOTIDE SEQUENCE [LARGE SCALE GENOMIC DNA]</scope>
    <source>
        <strain evidence="4">JCM 17804</strain>
    </source>
</reference>
<dbReference type="CDD" id="cd03109">
    <property type="entry name" value="DTBS"/>
    <property type="match status" value="1"/>
</dbReference>
<feature type="binding site" evidence="2">
    <location>
        <begin position="13"/>
        <end position="18"/>
    </location>
    <ligand>
        <name>ATP</name>
        <dbReference type="ChEBI" id="CHEBI:30616"/>
    </ligand>
</feature>
<organism evidence="3 4">
    <name type="scientific">Variovorax defluvii</name>
    <dbReference type="NCBI Taxonomy" id="913761"/>
    <lineage>
        <taxon>Bacteria</taxon>
        <taxon>Pseudomonadati</taxon>
        <taxon>Pseudomonadota</taxon>
        <taxon>Betaproteobacteria</taxon>
        <taxon>Burkholderiales</taxon>
        <taxon>Comamonadaceae</taxon>
        <taxon>Variovorax</taxon>
    </lineage>
</organism>
<feature type="binding site" evidence="2">
    <location>
        <begin position="116"/>
        <end position="119"/>
    </location>
    <ligand>
        <name>ATP</name>
        <dbReference type="ChEBI" id="CHEBI:30616"/>
    </ligand>
</feature>